<dbReference type="EMBL" id="UINC01068885">
    <property type="protein sequence ID" value="SVC01838.1"/>
    <property type="molecule type" value="Genomic_DNA"/>
</dbReference>
<dbReference type="PANTHER" id="PTHR46696:SF6">
    <property type="entry name" value="P450, PUTATIVE (EUROFUNG)-RELATED"/>
    <property type="match status" value="1"/>
</dbReference>
<feature type="non-terminal residue" evidence="2">
    <location>
        <position position="1"/>
    </location>
</feature>
<proteinExistence type="inferred from homology"/>
<feature type="non-terminal residue" evidence="2">
    <location>
        <position position="213"/>
    </location>
</feature>
<reference evidence="2" key="1">
    <citation type="submission" date="2018-05" db="EMBL/GenBank/DDBJ databases">
        <authorList>
            <person name="Lanie J.A."/>
            <person name="Ng W.-L."/>
            <person name="Kazmierczak K.M."/>
            <person name="Andrzejewski T.M."/>
            <person name="Davidsen T.M."/>
            <person name="Wayne K.J."/>
            <person name="Tettelin H."/>
            <person name="Glass J.I."/>
            <person name="Rusch D."/>
            <person name="Podicherti R."/>
            <person name="Tsui H.-C.T."/>
            <person name="Winkler M.E."/>
        </authorList>
    </citation>
    <scope>NUCLEOTIDE SEQUENCE</scope>
</reference>
<dbReference type="PANTHER" id="PTHR46696">
    <property type="entry name" value="P450, PUTATIVE (EUROFUNG)-RELATED"/>
    <property type="match status" value="1"/>
</dbReference>
<comment type="similarity">
    <text evidence="1">Belongs to the cytochrome P450 family.</text>
</comment>
<dbReference type="GO" id="GO:0020037">
    <property type="term" value="F:heme binding"/>
    <property type="evidence" value="ECO:0007669"/>
    <property type="project" value="InterPro"/>
</dbReference>
<sequence length="213" mass="24657">MSDEKRCPVKDWATDYDIFDEEYVKDPSPVWKELRGSCPIAHTTRWGGSWLPTKYEDLQAMVRMVPALSSRSPNVVPPDPELREELIAELKEYGSDSPPITSDPPEQIPYRRLILPFFSPKSVEKFREGTQRLCHELIDKFVDTGSADAAVDYAQQIPPRVIAAMLGIDTNRSDEFTEWTRGILELGQTQPELRRKYRRVIRDFFAELVIERR</sequence>
<dbReference type="AlphaFoldDB" id="A0A382IQK3"/>
<dbReference type="GO" id="GO:0005506">
    <property type="term" value="F:iron ion binding"/>
    <property type="evidence" value="ECO:0007669"/>
    <property type="project" value="InterPro"/>
</dbReference>
<protein>
    <recommendedName>
        <fullName evidence="3">Cytochrome P450</fullName>
    </recommendedName>
</protein>
<gene>
    <name evidence="2" type="ORF">METZ01_LOCUS254692</name>
</gene>
<dbReference type="GO" id="GO:0016705">
    <property type="term" value="F:oxidoreductase activity, acting on paired donors, with incorporation or reduction of molecular oxygen"/>
    <property type="evidence" value="ECO:0007669"/>
    <property type="project" value="InterPro"/>
</dbReference>
<dbReference type="SUPFAM" id="SSF48264">
    <property type="entry name" value="Cytochrome P450"/>
    <property type="match status" value="1"/>
</dbReference>
<dbReference type="InterPro" id="IPR036396">
    <property type="entry name" value="Cyt_P450_sf"/>
</dbReference>
<dbReference type="PRINTS" id="PR00359">
    <property type="entry name" value="BP450"/>
</dbReference>
<evidence type="ECO:0000313" key="2">
    <source>
        <dbReference type="EMBL" id="SVC01838.1"/>
    </source>
</evidence>
<evidence type="ECO:0008006" key="3">
    <source>
        <dbReference type="Google" id="ProtNLM"/>
    </source>
</evidence>
<dbReference type="Gene3D" id="1.10.630.10">
    <property type="entry name" value="Cytochrome P450"/>
    <property type="match status" value="1"/>
</dbReference>
<accession>A0A382IQK3</accession>
<evidence type="ECO:0000256" key="1">
    <source>
        <dbReference type="ARBA" id="ARBA00010617"/>
    </source>
</evidence>
<name>A0A382IQK3_9ZZZZ</name>
<organism evidence="2">
    <name type="scientific">marine metagenome</name>
    <dbReference type="NCBI Taxonomy" id="408172"/>
    <lineage>
        <taxon>unclassified sequences</taxon>
        <taxon>metagenomes</taxon>
        <taxon>ecological metagenomes</taxon>
    </lineage>
</organism>
<dbReference type="InterPro" id="IPR002397">
    <property type="entry name" value="Cyt_P450_B"/>
</dbReference>
<dbReference type="GO" id="GO:0004497">
    <property type="term" value="F:monooxygenase activity"/>
    <property type="evidence" value="ECO:0007669"/>
    <property type="project" value="InterPro"/>
</dbReference>